<dbReference type="SUPFAM" id="SSF50800">
    <property type="entry name" value="PK beta-barrel domain-like"/>
    <property type="match status" value="1"/>
</dbReference>
<dbReference type="GO" id="GO:0030151">
    <property type="term" value="F:molybdenum ion binding"/>
    <property type="evidence" value="ECO:0007669"/>
    <property type="project" value="InterPro"/>
</dbReference>
<dbReference type="PANTHER" id="PTHR30212">
    <property type="entry name" value="PROTEIN YIIM"/>
    <property type="match status" value="1"/>
</dbReference>
<organism evidence="2">
    <name type="scientific">hydrothermal vent metagenome</name>
    <dbReference type="NCBI Taxonomy" id="652676"/>
    <lineage>
        <taxon>unclassified sequences</taxon>
        <taxon>metagenomes</taxon>
        <taxon>ecological metagenomes</taxon>
    </lineage>
</organism>
<proteinExistence type="predicted"/>
<dbReference type="Gene3D" id="2.40.33.20">
    <property type="entry name" value="PK beta-barrel domain-like"/>
    <property type="match status" value="1"/>
</dbReference>
<dbReference type="Pfam" id="PF03473">
    <property type="entry name" value="MOSC"/>
    <property type="match status" value="1"/>
</dbReference>
<feature type="domain" description="MOSC" evidence="1">
    <location>
        <begin position="28"/>
        <end position="163"/>
    </location>
</feature>
<dbReference type="PANTHER" id="PTHR30212:SF2">
    <property type="entry name" value="PROTEIN YIIM"/>
    <property type="match status" value="1"/>
</dbReference>
<name>A0A3B0RQ98_9ZZZZ</name>
<dbReference type="GO" id="GO:0030170">
    <property type="term" value="F:pyridoxal phosphate binding"/>
    <property type="evidence" value="ECO:0007669"/>
    <property type="project" value="InterPro"/>
</dbReference>
<protein>
    <recommendedName>
        <fullName evidence="1">MOSC domain-containing protein</fullName>
    </recommendedName>
</protein>
<dbReference type="GO" id="GO:0003824">
    <property type="term" value="F:catalytic activity"/>
    <property type="evidence" value="ECO:0007669"/>
    <property type="project" value="InterPro"/>
</dbReference>
<reference evidence="2" key="1">
    <citation type="submission" date="2018-06" db="EMBL/GenBank/DDBJ databases">
        <authorList>
            <person name="Zhirakovskaya E."/>
        </authorList>
    </citation>
    <scope>NUCLEOTIDE SEQUENCE</scope>
</reference>
<dbReference type="InterPro" id="IPR005302">
    <property type="entry name" value="MoCF_Sase_C"/>
</dbReference>
<evidence type="ECO:0000313" key="2">
    <source>
        <dbReference type="EMBL" id="VAV85765.1"/>
    </source>
</evidence>
<sequence>MKIISTNIAKPKTISWRGKQVKTGIYKTPTNKPIYLGKEQVKGDEISDRNVHGGEYKACYLFSADHYPYWQKLYPHLDWNWGMLGENLTVKDLDETKIYIGDTYKIGNALVQITQPREPCFKFAVKFGSQHILKQFITHARPGTYVKVIEEGFVATNDTMVLVEQAKNSLTIAEFFELLFSKEKNQKHLTLAIENEVLPLKKRVKLATFLKQK</sequence>
<dbReference type="InterPro" id="IPR011037">
    <property type="entry name" value="Pyrv_Knase-like_insert_dom_sf"/>
</dbReference>
<dbReference type="PROSITE" id="PS51340">
    <property type="entry name" value="MOSC"/>
    <property type="match status" value="1"/>
</dbReference>
<evidence type="ECO:0000259" key="1">
    <source>
        <dbReference type="PROSITE" id="PS51340"/>
    </source>
</evidence>
<gene>
    <name evidence="2" type="ORF">MNBD_BACTEROID02-703</name>
</gene>
<dbReference type="EMBL" id="UOEB01000245">
    <property type="protein sequence ID" value="VAV85765.1"/>
    <property type="molecule type" value="Genomic_DNA"/>
</dbReference>
<dbReference type="InterPro" id="IPR052353">
    <property type="entry name" value="Benzoxazolinone_Detox_Enz"/>
</dbReference>
<accession>A0A3B0RQ98</accession>
<dbReference type="AlphaFoldDB" id="A0A3B0RQ98"/>